<dbReference type="Proteomes" id="UP000189970">
    <property type="component" value="Unassembled WGS sequence"/>
</dbReference>
<keyword evidence="3" id="KW-1185">Reference proteome</keyword>
<dbReference type="EMBL" id="MVAB01000001">
    <property type="protein sequence ID" value="OPF87619.1"/>
    <property type="molecule type" value="Genomic_DNA"/>
</dbReference>
<evidence type="ECO:0000313" key="3">
    <source>
        <dbReference type="Proteomes" id="UP000189970"/>
    </source>
</evidence>
<dbReference type="Pfam" id="PF13731">
    <property type="entry name" value="WxL"/>
    <property type="match status" value="1"/>
</dbReference>
<comment type="caution">
    <text evidence="2">The sequence shown here is derived from an EMBL/GenBank/DDBJ whole genome shotgun (WGS) entry which is preliminary data.</text>
</comment>
<dbReference type="InterPro" id="IPR027994">
    <property type="entry name" value="WxL_dom"/>
</dbReference>
<sequence length="229" mass="23987">MPEGEKKDMKKIIASSAVCLIALGTGLSVSASSISMDGKKGETDVRIGFENDSTVDPVEPGTIGLSRIPTAFDFGQSNRVIDQPQIIKTHNANSQAPQYLAVNDLRAEQKGKWEVNATASDIVNMDQDKSTDKLTGANISFTSNGMSFADTTANGKAFSNDAFGVSSVSKLGAGQTQQVLNTTDASTLGSKEVGAQITDVSLYVPANVGTPNALYTGTVTWTLDNVTQG</sequence>
<organism evidence="2 3">
    <name type="scientific">Vagococcus martis</name>
    <dbReference type="NCBI Taxonomy" id="1768210"/>
    <lineage>
        <taxon>Bacteria</taxon>
        <taxon>Bacillati</taxon>
        <taxon>Bacillota</taxon>
        <taxon>Bacilli</taxon>
        <taxon>Lactobacillales</taxon>
        <taxon>Enterococcaceae</taxon>
        <taxon>Vagococcus</taxon>
    </lineage>
</organism>
<evidence type="ECO:0000313" key="2">
    <source>
        <dbReference type="EMBL" id="OPF87619.1"/>
    </source>
</evidence>
<dbReference type="RefSeq" id="WP_079346307.1">
    <property type="nucleotide sequence ID" value="NZ_MVAB01000001.1"/>
</dbReference>
<evidence type="ECO:0000259" key="1">
    <source>
        <dbReference type="Pfam" id="PF13731"/>
    </source>
</evidence>
<dbReference type="AlphaFoldDB" id="A0A1V4DGE0"/>
<accession>A0A1V4DGE0</accession>
<reference evidence="2 3" key="1">
    <citation type="submission" date="2017-02" db="EMBL/GenBank/DDBJ databases">
        <title>Vagococcus cremeus sp. nov., isolated from the small intestine of a marten, Martes flavigula.</title>
        <authorList>
            <person name="Tak E.J."/>
            <person name="Bae J.-W."/>
        </authorList>
    </citation>
    <scope>NUCLEOTIDE SEQUENCE [LARGE SCALE GENOMIC DNA]</scope>
    <source>
        <strain evidence="2 3">D7T301</strain>
    </source>
</reference>
<proteinExistence type="predicted"/>
<protein>
    <recommendedName>
        <fullName evidence="1">WxL domain-containing protein</fullName>
    </recommendedName>
</protein>
<feature type="domain" description="WxL" evidence="1">
    <location>
        <begin position="50"/>
        <end position="225"/>
    </location>
</feature>
<gene>
    <name evidence="2" type="ORF">BW731_05055</name>
</gene>
<name>A0A1V4DGE0_9ENTE</name>